<name>A0A4S4BFN5_9BACL</name>
<protein>
    <submittedName>
        <fullName evidence="1">50S ribosomal protein L33</fullName>
    </submittedName>
</protein>
<dbReference type="EMBL" id="SSOB01000061">
    <property type="protein sequence ID" value="THF73162.1"/>
    <property type="molecule type" value="Genomic_DNA"/>
</dbReference>
<organism evidence="1 2">
    <name type="scientific">Cohnella fermenti</name>
    <dbReference type="NCBI Taxonomy" id="2565925"/>
    <lineage>
        <taxon>Bacteria</taxon>
        <taxon>Bacillati</taxon>
        <taxon>Bacillota</taxon>
        <taxon>Bacilli</taxon>
        <taxon>Bacillales</taxon>
        <taxon>Paenibacillaceae</taxon>
        <taxon>Cohnella</taxon>
    </lineage>
</organism>
<accession>A0A4S4BFN5</accession>
<gene>
    <name evidence="1" type="ORF">E6C55_30240</name>
</gene>
<keyword evidence="1" id="KW-0689">Ribosomal protein</keyword>
<keyword evidence="2" id="KW-1185">Reference proteome</keyword>
<dbReference type="Proteomes" id="UP000310636">
    <property type="component" value="Unassembled WGS sequence"/>
</dbReference>
<keyword evidence="1" id="KW-0687">Ribonucleoprotein</keyword>
<reference evidence="1 2" key="1">
    <citation type="submission" date="2019-04" db="EMBL/GenBank/DDBJ databases">
        <title>Cohnella sp. nov. isolated from preserved vegetables.</title>
        <authorList>
            <person name="Lin S.-Y."/>
            <person name="Hung M.-H."/>
            <person name="Young C.-C."/>
        </authorList>
    </citation>
    <scope>NUCLEOTIDE SEQUENCE [LARGE SCALE GENOMIC DNA]</scope>
    <source>
        <strain evidence="1 2">CC-MHH1044</strain>
    </source>
</reference>
<dbReference type="OrthoDB" id="2663988at2"/>
<dbReference type="AlphaFoldDB" id="A0A4S4BFN5"/>
<evidence type="ECO:0000313" key="1">
    <source>
        <dbReference type="EMBL" id="THF73162.1"/>
    </source>
</evidence>
<dbReference type="GO" id="GO:0005840">
    <property type="term" value="C:ribosome"/>
    <property type="evidence" value="ECO:0007669"/>
    <property type="project" value="UniProtKB-KW"/>
</dbReference>
<evidence type="ECO:0000313" key="2">
    <source>
        <dbReference type="Proteomes" id="UP000310636"/>
    </source>
</evidence>
<sequence>MAQVTREQVVRLVGKTVYAKRKDGSVVSGKLVRISGNKLILEASGGKKARTKAIIPLVLFDLLAIGTTPYGWGGGGFGGFGGYGGFGGWGGGWW</sequence>
<comment type="caution">
    <text evidence="1">The sequence shown here is derived from an EMBL/GenBank/DDBJ whole genome shotgun (WGS) entry which is preliminary data.</text>
</comment>
<proteinExistence type="predicted"/>
<dbReference type="RefSeq" id="WP_136373572.1">
    <property type="nucleotide sequence ID" value="NZ_SSOB01000061.1"/>
</dbReference>